<evidence type="ECO:0000313" key="2">
    <source>
        <dbReference type="Proteomes" id="UP000241771"/>
    </source>
</evidence>
<evidence type="ECO:0000313" key="1">
    <source>
        <dbReference type="EMBL" id="PSW17681.1"/>
    </source>
</evidence>
<dbReference type="InterPro" id="IPR036565">
    <property type="entry name" value="Mur-like_cat_sf"/>
</dbReference>
<keyword evidence="2" id="KW-1185">Reference proteome</keyword>
<dbReference type="NCBIfam" id="TIGR03172">
    <property type="entry name" value="selenium cofactor biosynthesis protein YqeC"/>
    <property type="match status" value="1"/>
</dbReference>
<sequence>MLDISRLLALQSSPLVISLVGGGGKTTTAFWLAHFFKNWGHRVCVTTTTKMYLPELHQSDYIIHFDYLASVNSINDSHSENEKTTSSLAQDSFIFSDPSITFCHRGVIKSKESQNKIKVSGLTFNELSILKNEGNFTVLIIESDGARAMPIKAPLRHEPCIPNDSDMVIGVTGAEAINTPATPNSVHRWSAFSAITQCQQGDVINHRVLNKLISHPSGMFKNAPAHAIKIWLINKLDLHHDTQLLNATAESVIEQNHHLDAIWLAVMTSASPIKKILAKEQFAVAT</sequence>
<reference evidence="1 2" key="1">
    <citation type="submission" date="2018-01" db="EMBL/GenBank/DDBJ databases">
        <title>Whole genome sequencing of Histamine producing bacteria.</title>
        <authorList>
            <person name="Butler K."/>
        </authorList>
    </citation>
    <scope>NUCLEOTIDE SEQUENCE [LARGE SCALE GENOMIC DNA]</scope>
    <source>
        <strain evidence="1 2">DSM 100436</strain>
    </source>
</reference>
<dbReference type="InterPro" id="IPR017587">
    <property type="entry name" value="YqeC"/>
</dbReference>
<dbReference type="GO" id="GO:0005524">
    <property type="term" value="F:ATP binding"/>
    <property type="evidence" value="ECO:0007669"/>
    <property type="project" value="InterPro"/>
</dbReference>
<dbReference type="EMBL" id="PYMA01000014">
    <property type="protein sequence ID" value="PSW17681.1"/>
    <property type="molecule type" value="Genomic_DNA"/>
</dbReference>
<dbReference type="SUPFAM" id="SSF53623">
    <property type="entry name" value="MurD-like peptide ligases, catalytic domain"/>
    <property type="match status" value="1"/>
</dbReference>
<dbReference type="AlphaFoldDB" id="A0A2T3NNW7"/>
<dbReference type="OrthoDB" id="368187at2"/>
<dbReference type="Pfam" id="PF19842">
    <property type="entry name" value="YqeC"/>
    <property type="match status" value="1"/>
</dbReference>
<proteinExistence type="predicted"/>
<dbReference type="Proteomes" id="UP000241771">
    <property type="component" value="Unassembled WGS sequence"/>
</dbReference>
<comment type="caution">
    <text evidence="1">The sequence shown here is derived from an EMBL/GenBank/DDBJ whole genome shotgun (WGS) entry which is preliminary data.</text>
</comment>
<gene>
    <name evidence="1" type="primary">yqeC</name>
    <name evidence="1" type="ORF">C9I98_18750</name>
</gene>
<name>A0A2T3NNW7_9GAMM</name>
<protein>
    <submittedName>
        <fullName evidence="1">Putative selenium-dependent hydroxylase accessory protein YqeC</fullName>
    </submittedName>
</protein>
<organism evidence="1 2">
    <name type="scientific">Photobacterium sanctipauli</name>
    <dbReference type="NCBI Taxonomy" id="1342794"/>
    <lineage>
        <taxon>Bacteria</taxon>
        <taxon>Pseudomonadati</taxon>
        <taxon>Pseudomonadota</taxon>
        <taxon>Gammaproteobacteria</taxon>
        <taxon>Vibrionales</taxon>
        <taxon>Vibrionaceae</taxon>
        <taxon>Photobacterium</taxon>
    </lineage>
</organism>
<accession>A0A2T3NNW7</accession>